<feature type="compositionally biased region" description="Polar residues" evidence="9">
    <location>
        <begin position="248"/>
        <end position="258"/>
    </location>
</feature>
<feature type="transmembrane region" description="Helical" evidence="8">
    <location>
        <begin position="462"/>
        <end position="479"/>
    </location>
</feature>
<keyword evidence="3 8" id="KW-0812">Transmembrane</keyword>
<comment type="caution">
    <text evidence="8">Lacks conserved residue(s) required for the propagation of feature annotation.</text>
</comment>
<feature type="transmembrane region" description="Helical" evidence="8">
    <location>
        <begin position="422"/>
        <end position="441"/>
    </location>
</feature>
<keyword evidence="6 8" id="KW-0675">Receptor</keyword>
<comment type="similarity">
    <text evidence="8">Belongs to the insect chemoreceptor superfamily. Gustatory receptor (GR) family.</text>
</comment>
<evidence type="ECO:0000256" key="5">
    <source>
        <dbReference type="ARBA" id="ARBA00023136"/>
    </source>
</evidence>
<evidence type="ECO:0000256" key="8">
    <source>
        <dbReference type="RuleBase" id="RU363108"/>
    </source>
</evidence>
<keyword evidence="2 8" id="KW-1003">Cell membrane</keyword>
<evidence type="ECO:0000256" key="6">
    <source>
        <dbReference type="ARBA" id="ARBA00023170"/>
    </source>
</evidence>
<dbReference type="GO" id="GO:0005886">
    <property type="term" value="C:plasma membrane"/>
    <property type="evidence" value="ECO:0007669"/>
    <property type="project" value="UniProtKB-SubCell"/>
</dbReference>
<reference evidence="10" key="1">
    <citation type="journal article" date="2022" name="Int. J. Mol. Sci.">
        <title>Identification of Candidate Chemosensory Gene Families by Head Transcriptomes Analysis in the Mexican Fruit Fly, Anastrepha ludens Loew (Diptera: Tephritidae).</title>
        <authorList>
            <person name="Segura-Leon O.L."/>
            <person name="Torres-Huerta B."/>
            <person name="Estrada-Perez A.R."/>
            <person name="Cibrian-Tovar J."/>
            <person name="Hernandez-Hernandez F.C."/>
            <person name="Cruz-Jaramillo J.L."/>
            <person name="Meza-Hernandez J.S."/>
            <person name="Sanchez-Galicia F."/>
        </authorList>
    </citation>
    <scope>NUCLEOTIDE SEQUENCE</scope>
</reference>
<dbReference type="InterPro" id="IPR013604">
    <property type="entry name" value="7TM_chemorcpt"/>
</dbReference>
<dbReference type="GO" id="GO:0050909">
    <property type="term" value="P:sensory perception of taste"/>
    <property type="evidence" value="ECO:0007669"/>
    <property type="project" value="InterPro"/>
</dbReference>
<dbReference type="AlphaFoldDB" id="A0A9E8IIJ6"/>
<evidence type="ECO:0000256" key="7">
    <source>
        <dbReference type="ARBA" id="ARBA00023224"/>
    </source>
</evidence>
<protein>
    <recommendedName>
        <fullName evidence="8">Gustatory receptor</fullName>
    </recommendedName>
</protein>
<feature type="transmembrane region" description="Helical" evidence="8">
    <location>
        <begin position="161"/>
        <end position="185"/>
    </location>
</feature>
<reference evidence="10" key="2">
    <citation type="submission" date="2022-05" db="EMBL/GenBank/DDBJ databases">
        <authorList>
            <person name="Segura Leon O.L."/>
            <person name="Torres Huerta B."/>
            <person name="Meza Hernandez S.J."/>
        </authorList>
    </citation>
    <scope>NUCLEOTIDE SEQUENCE</scope>
</reference>
<feature type="region of interest" description="Disordered" evidence="9">
    <location>
        <begin position="244"/>
        <end position="286"/>
    </location>
</feature>
<keyword evidence="5 8" id="KW-0472">Membrane</keyword>
<dbReference type="GO" id="GO:0008049">
    <property type="term" value="P:male courtship behavior"/>
    <property type="evidence" value="ECO:0007669"/>
    <property type="project" value="TreeGrafter"/>
</dbReference>
<keyword evidence="7 8" id="KW-0807">Transducer</keyword>
<dbReference type="GO" id="GO:0043025">
    <property type="term" value="C:neuronal cell body"/>
    <property type="evidence" value="ECO:0007669"/>
    <property type="project" value="TreeGrafter"/>
</dbReference>
<dbReference type="PANTHER" id="PTHR21143:SF132">
    <property type="entry name" value="GUSTATORY AND PHEROMONE RECEPTOR 33A"/>
    <property type="match status" value="1"/>
</dbReference>
<gene>
    <name evidence="10" type="primary">GR33a</name>
</gene>
<sequence>MNLLLQTFSLIFGLVPFNSNELDSNVAVDYSLVVIMPLLYIFCYYYVNFRGINAYQLTDCNSICHLSSILFMHVGCFLYLTIYLLTLLRRKAFYVEFGKRLQEIDELNVACIKVADTSNKLIVPQKKRLFYITWIFVLTAFGFAIFYDVNKVFKYYGPYCLILNMVITFPYVAASTVQGIFISYVSVISERFRILNILFNKINQESDRKNSPLSVLDIENEYRKYNHRGPAVISNLAKSKTKKEIQTGEKSVNSSNNYGSDSAEEDSGDDMYNSGAYDEPRLNDGKTSETNLPRLFKLHDKILSLSVLVNSEFGPQCVPYMAACFVITIFGIFLETKVMFIVGGKNELMDYVIYLYVIWSFTTMMVGYLVLRLCCQTYAHSKQSAMIVHEIMQKKPTFMLGNDIYYNKMKAFTLQFLHWEGYFQFNGIGLFVLDYTFIFSVSNSLKIKKPIMRVLVNVMEKIFQTVSAATSYLIVLLQFDMTAILKSEGLTPKALGSGAI</sequence>
<dbReference type="GO" id="GO:0030424">
    <property type="term" value="C:axon"/>
    <property type="evidence" value="ECO:0007669"/>
    <property type="project" value="TreeGrafter"/>
</dbReference>
<evidence type="ECO:0000256" key="9">
    <source>
        <dbReference type="SAM" id="MobiDB-lite"/>
    </source>
</evidence>
<comment type="subcellular location">
    <subcellularLocation>
        <location evidence="1 8">Cell membrane</location>
        <topology evidence="1 8">Multi-pass membrane protein</topology>
    </subcellularLocation>
</comment>
<dbReference type="GO" id="GO:0007165">
    <property type="term" value="P:signal transduction"/>
    <property type="evidence" value="ECO:0007669"/>
    <property type="project" value="UniProtKB-KW"/>
</dbReference>
<keyword evidence="4 8" id="KW-1133">Transmembrane helix</keyword>
<comment type="function">
    <text evidence="8">Gustatory receptor which mediates acceptance or avoidance behavior, depending on its substrates.</text>
</comment>
<feature type="transmembrane region" description="Helical" evidence="8">
    <location>
        <begin position="29"/>
        <end position="47"/>
    </location>
</feature>
<feature type="transmembrane region" description="Helical" evidence="8">
    <location>
        <begin position="68"/>
        <end position="88"/>
    </location>
</feature>
<dbReference type="PANTHER" id="PTHR21143">
    <property type="entry name" value="INVERTEBRATE GUSTATORY RECEPTOR"/>
    <property type="match status" value="1"/>
</dbReference>
<dbReference type="GO" id="GO:0007635">
    <property type="term" value="P:chemosensory behavior"/>
    <property type="evidence" value="ECO:0007669"/>
    <property type="project" value="TreeGrafter"/>
</dbReference>
<evidence type="ECO:0000256" key="3">
    <source>
        <dbReference type="ARBA" id="ARBA00022692"/>
    </source>
</evidence>
<evidence type="ECO:0000256" key="1">
    <source>
        <dbReference type="ARBA" id="ARBA00004651"/>
    </source>
</evidence>
<accession>A0A9E8IIJ6</accession>
<feature type="transmembrane region" description="Helical" evidence="8">
    <location>
        <begin position="320"/>
        <end position="340"/>
    </location>
</feature>
<evidence type="ECO:0000256" key="2">
    <source>
        <dbReference type="ARBA" id="ARBA00022475"/>
    </source>
</evidence>
<dbReference type="EMBL" id="ON420047">
    <property type="protein sequence ID" value="UZH23415.1"/>
    <property type="molecule type" value="mRNA"/>
</dbReference>
<name>A0A9E8IIJ6_9MUSC</name>
<organism evidence="10">
    <name type="scientific">Anastrepha ludens</name>
    <name type="common">Mexican fruit fly</name>
    <dbReference type="NCBI Taxonomy" id="28586"/>
    <lineage>
        <taxon>Eukaryota</taxon>
        <taxon>Metazoa</taxon>
        <taxon>Ecdysozoa</taxon>
        <taxon>Arthropoda</taxon>
        <taxon>Hexapoda</taxon>
        <taxon>Insecta</taxon>
        <taxon>Pterygota</taxon>
        <taxon>Neoptera</taxon>
        <taxon>Endopterygota</taxon>
        <taxon>Diptera</taxon>
        <taxon>Brachycera</taxon>
        <taxon>Muscomorpha</taxon>
        <taxon>Tephritoidea</taxon>
        <taxon>Tephritidae</taxon>
        <taxon>Anastrepha</taxon>
    </lineage>
</organism>
<dbReference type="Pfam" id="PF08395">
    <property type="entry name" value="7tm_7"/>
    <property type="match status" value="1"/>
</dbReference>
<evidence type="ECO:0000313" key="10">
    <source>
        <dbReference type="EMBL" id="UZH23415.1"/>
    </source>
</evidence>
<feature type="transmembrane region" description="Helical" evidence="8">
    <location>
        <begin position="352"/>
        <end position="371"/>
    </location>
</feature>
<evidence type="ECO:0000256" key="4">
    <source>
        <dbReference type="ARBA" id="ARBA00022989"/>
    </source>
</evidence>
<dbReference type="GO" id="GO:0030425">
    <property type="term" value="C:dendrite"/>
    <property type="evidence" value="ECO:0007669"/>
    <property type="project" value="TreeGrafter"/>
</dbReference>
<proteinExistence type="evidence at transcript level"/>
<feature type="transmembrane region" description="Helical" evidence="8">
    <location>
        <begin position="129"/>
        <end position="149"/>
    </location>
</feature>